<dbReference type="AlphaFoldDB" id="A0A8C2HZL2"/>
<feature type="region of interest" description="Disordered" evidence="11">
    <location>
        <begin position="1058"/>
        <end position="1100"/>
    </location>
</feature>
<dbReference type="GO" id="GO:0008013">
    <property type="term" value="F:beta-catenin binding"/>
    <property type="evidence" value="ECO:0007669"/>
    <property type="project" value="TreeGrafter"/>
</dbReference>
<feature type="domain" description="Cadherin" evidence="13">
    <location>
        <begin position="601"/>
        <end position="731"/>
    </location>
</feature>
<feature type="domain" description="Cadherin" evidence="13">
    <location>
        <begin position="495"/>
        <end position="601"/>
    </location>
</feature>
<dbReference type="SUPFAM" id="SSF49313">
    <property type="entry name" value="Cadherin-like"/>
    <property type="match status" value="5"/>
</dbReference>
<dbReference type="GO" id="GO:0016477">
    <property type="term" value="P:cell migration"/>
    <property type="evidence" value="ECO:0007669"/>
    <property type="project" value="TreeGrafter"/>
</dbReference>
<evidence type="ECO:0000256" key="11">
    <source>
        <dbReference type="SAM" id="MobiDB-lite"/>
    </source>
</evidence>
<keyword evidence="5 9" id="KW-0130">Cell adhesion</keyword>
<feature type="compositionally biased region" description="Polar residues" evidence="11">
    <location>
        <begin position="904"/>
        <end position="914"/>
    </location>
</feature>
<dbReference type="FunFam" id="4.10.900.10:FF:000015">
    <property type="entry name" value="Cadherin 24, type 2b"/>
    <property type="match status" value="1"/>
</dbReference>
<feature type="compositionally biased region" description="Basic and acidic residues" evidence="11">
    <location>
        <begin position="1058"/>
        <end position="1091"/>
    </location>
</feature>
<dbReference type="FunFam" id="2.60.40.60:FF:000009">
    <property type="entry name" value="Cadherin 24"/>
    <property type="match status" value="1"/>
</dbReference>
<feature type="region of interest" description="Disordered" evidence="11">
    <location>
        <begin position="1"/>
        <end position="30"/>
    </location>
</feature>
<dbReference type="FunFam" id="2.60.40.60:FF:000200">
    <property type="entry name" value="Cadherin 24, type 2b"/>
    <property type="match status" value="1"/>
</dbReference>
<keyword evidence="4 8" id="KW-0106">Calcium</keyword>
<comment type="subcellular location">
    <subcellularLocation>
        <location evidence="1 9">Cell membrane</location>
        <topology evidence="1 9">Single-pass type I membrane protein</topology>
    </subcellularLocation>
</comment>
<comment type="function">
    <text evidence="10">Cadherins are calcium-dependent cell adhesion proteins.</text>
</comment>
<evidence type="ECO:0000256" key="12">
    <source>
        <dbReference type="SAM" id="Phobius"/>
    </source>
</evidence>
<reference evidence="14" key="1">
    <citation type="submission" date="2025-08" db="UniProtKB">
        <authorList>
            <consortium name="Ensembl"/>
        </authorList>
    </citation>
    <scope>IDENTIFICATION</scope>
</reference>
<dbReference type="PROSITE" id="PS00232">
    <property type="entry name" value="CADHERIN_1"/>
    <property type="match status" value="1"/>
</dbReference>
<dbReference type="Proteomes" id="UP000694701">
    <property type="component" value="Unplaced"/>
</dbReference>
<evidence type="ECO:0000256" key="5">
    <source>
        <dbReference type="ARBA" id="ARBA00022889"/>
    </source>
</evidence>
<feature type="region of interest" description="Disordered" evidence="11">
    <location>
        <begin position="1005"/>
        <end position="1039"/>
    </location>
</feature>
<sequence>MFSPKSNKDKTESLSGLHHGQIEETAKSKFEIRVTPVSLSDTSVNTDSTPYNESNYYPKFKDIPENTKTTLSTLTQDSKISRISHDHFVPAELTPVVEETKTDRSTLDGSLDASVKLLKPASGLNSKQEVQTIMMGNQESDSSGDFHGTFTGPNLEAMPSQSRSRRSWIWNQFFVIEEYSGPEPVLIGRLHSSVDRGDGRTKYILKGEGAGSVFVIDSRTGNIHVTKPLDREEKDQYRLIATATDRQTGRALEPSSQFIIRVQDINDNPPVFQGGPYSATVPEMANIGTSVIQVTATDADDPTYGNSAKLVYSVIQGQQYFTVDPQSGIVRTAVPDMDREAQAQYQVVLQARDMGGHQGGLTGTTTLTVHLSDVNDNPPRFTQSMWSFSVSELAVPGVEIGRMSATDADLGENARMDFMIVDGEAGDTFNITGLNQEAVILLNKAVDYERRSTYSLAVEVQNPNVDSRFLRRGPFKDRAMVRITVLNADEPPKFSRSRYRLDVSENCPPACVVGRVAAVDPDTGLSNNIKYSIDPESDPEALFRIASDSGLITTTIELDREQEQWHNITVIATQRAPDNFTQVAASVAIETLDLNDNAPELDRQYNTAVCDSSAAGQVVQVIRATDKDQSSSNSPIHFSIPAESSSALNFSIRERGDHTASLVLLSSLKALPRSSSLPTLKIPIMLRDGASDLSSTGTITVTVCPCQNGGMWAEEQKQETDEKDKASVPDWERQTACLPLPSNSPLLGVSSAAMLAILACASTLLVVAALSLSLRRQKRDTQSPVEDDEIRENIITYDDEGGGEADTAAFDISLGLDPRRPVSAPLYGRYCYSIQTLPASRNRLGPFNSRLDLAKLAYVLPGSQGQAGGPLESGSVFIGKSRDGSEHKRADGSSDSIPKESETGSEVISESHTLSQDQVSFLPQTIYHITMPFRTMEGTLLRGGGGIPLTGTTLLYPEAAGLMGLYGVANSEKAGVDSLTNRMGDFLQHRLALVTFDPMQPPYDSLQTYGLEGGGSQATSLSSLESEAEKDTEGQKHRFEEWGPKFDRLLDIFRERAKEKVDNEKHQGERQCNKEEMGVMREDVMSHRELSKAISAERSQ</sequence>
<feature type="domain" description="Cadherin" evidence="13">
    <location>
        <begin position="382"/>
        <end position="494"/>
    </location>
</feature>
<dbReference type="FunFam" id="2.60.40.60:FF:000373">
    <property type="entry name" value="Ventral neural cadherin"/>
    <property type="match status" value="1"/>
</dbReference>
<feature type="region of interest" description="Disordered" evidence="11">
    <location>
        <begin position="865"/>
        <end position="914"/>
    </location>
</feature>
<feature type="domain" description="Cadherin" evidence="13">
    <location>
        <begin position="192"/>
        <end position="272"/>
    </location>
</feature>
<dbReference type="SMART" id="SM00112">
    <property type="entry name" value="CA"/>
    <property type="match status" value="5"/>
</dbReference>
<dbReference type="GO" id="GO:0005509">
    <property type="term" value="F:calcium ion binding"/>
    <property type="evidence" value="ECO:0007669"/>
    <property type="project" value="UniProtKB-UniRule"/>
</dbReference>
<dbReference type="FunFam" id="2.60.40.60:FF:000008">
    <property type="entry name" value="Cadherin 24"/>
    <property type="match status" value="1"/>
</dbReference>
<evidence type="ECO:0000256" key="1">
    <source>
        <dbReference type="ARBA" id="ARBA00004251"/>
    </source>
</evidence>
<protein>
    <submittedName>
        <fullName evidence="14">Cadherin 24, type 2a</fullName>
    </submittedName>
</protein>
<dbReference type="InterPro" id="IPR000233">
    <property type="entry name" value="Cadherin_Y-type_LIR"/>
</dbReference>
<dbReference type="CDD" id="cd11304">
    <property type="entry name" value="Cadherin_repeat"/>
    <property type="match status" value="5"/>
</dbReference>
<dbReference type="InterPro" id="IPR020894">
    <property type="entry name" value="Cadherin_CS"/>
</dbReference>
<evidence type="ECO:0000256" key="9">
    <source>
        <dbReference type="RuleBase" id="RU003318"/>
    </source>
</evidence>
<dbReference type="GO" id="GO:0007156">
    <property type="term" value="P:homophilic cell adhesion via plasma membrane adhesion molecules"/>
    <property type="evidence" value="ECO:0007669"/>
    <property type="project" value="InterPro"/>
</dbReference>
<dbReference type="GO" id="GO:0044331">
    <property type="term" value="P:cell-cell adhesion mediated by cadherin"/>
    <property type="evidence" value="ECO:0007669"/>
    <property type="project" value="TreeGrafter"/>
</dbReference>
<dbReference type="PANTHER" id="PTHR24027">
    <property type="entry name" value="CADHERIN-23"/>
    <property type="match status" value="1"/>
</dbReference>
<dbReference type="Gene3D" id="2.60.40.60">
    <property type="entry name" value="Cadherins"/>
    <property type="match status" value="5"/>
</dbReference>
<dbReference type="InterPro" id="IPR015919">
    <property type="entry name" value="Cadherin-like_sf"/>
</dbReference>
<dbReference type="GO" id="GO:0007043">
    <property type="term" value="P:cell-cell junction assembly"/>
    <property type="evidence" value="ECO:0007669"/>
    <property type="project" value="TreeGrafter"/>
</dbReference>
<evidence type="ECO:0000256" key="7">
    <source>
        <dbReference type="ARBA" id="ARBA00023136"/>
    </source>
</evidence>
<dbReference type="GO" id="GO:0045296">
    <property type="term" value="F:cadherin binding"/>
    <property type="evidence" value="ECO:0007669"/>
    <property type="project" value="TreeGrafter"/>
</dbReference>
<dbReference type="Pfam" id="PF01049">
    <property type="entry name" value="CADH_Y-type_LIR"/>
    <property type="match status" value="1"/>
</dbReference>
<feature type="domain" description="Cadherin" evidence="13">
    <location>
        <begin position="273"/>
        <end position="381"/>
    </location>
</feature>
<feature type="transmembrane region" description="Helical" evidence="12">
    <location>
        <begin position="746"/>
        <end position="772"/>
    </location>
</feature>
<evidence type="ECO:0000256" key="3">
    <source>
        <dbReference type="ARBA" id="ARBA00022737"/>
    </source>
</evidence>
<feature type="compositionally biased region" description="Basic and acidic residues" evidence="11">
    <location>
        <begin position="1"/>
        <end position="12"/>
    </location>
</feature>
<evidence type="ECO:0000256" key="10">
    <source>
        <dbReference type="RuleBase" id="RU004357"/>
    </source>
</evidence>
<keyword evidence="7 12" id="KW-0472">Membrane</keyword>
<dbReference type="GO" id="GO:0005912">
    <property type="term" value="C:adherens junction"/>
    <property type="evidence" value="ECO:0007669"/>
    <property type="project" value="TreeGrafter"/>
</dbReference>
<evidence type="ECO:0000313" key="15">
    <source>
        <dbReference type="Proteomes" id="UP000694701"/>
    </source>
</evidence>
<evidence type="ECO:0000256" key="4">
    <source>
        <dbReference type="ARBA" id="ARBA00022837"/>
    </source>
</evidence>
<dbReference type="Pfam" id="PF00028">
    <property type="entry name" value="Cadherin"/>
    <property type="match status" value="4"/>
</dbReference>
<accession>A0A8C2HZL2</accession>
<dbReference type="GO" id="GO:0034332">
    <property type="term" value="P:adherens junction organization"/>
    <property type="evidence" value="ECO:0007669"/>
    <property type="project" value="TreeGrafter"/>
</dbReference>
<name>A0A8C2HZL2_CYPCA</name>
<dbReference type="GO" id="GO:0000902">
    <property type="term" value="P:cell morphogenesis"/>
    <property type="evidence" value="ECO:0007669"/>
    <property type="project" value="TreeGrafter"/>
</dbReference>
<dbReference type="PROSITE" id="PS50268">
    <property type="entry name" value="CADHERIN_2"/>
    <property type="match status" value="5"/>
</dbReference>
<dbReference type="FunFam" id="2.60.40.60:FF:000017">
    <property type="entry name" value="Cadherin 24"/>
    <property type="match status" value="1"/>
</dbReference>
<dbReference type="GO" id="GO:0002009">
    <property type="term" value="P:morphogenesis of an epithelium"/>
    <property type="evidence" value="ECO:0007669"/>
    <property type="project" value="UniProtKB-ARBA"/>
</dbReference>
<keyword evidence="3" id="KW-0677">Repeat</keyword>
<evidence type="ECO:0000256" key="6">
    <source>
        <dbReference type="ARBA" id="ARBA00022989"/>
    </source>
</evidence>
<dbReference type="Gene3D" id="4.10.900.10">
    <property type="entry name" value="TCF3-CBD (Catenin binding domain)"/>
    <property type="match status" value="1"/>
</dbReference>
<proteinExistence type="predicted"/>
<dbReference type="GO" id="GO:0016339">
    <property type="term" value="P:calcium-dependent cell-cell adhesion via plasma membrane cell adhesion molecules"/>
    <property type="evidence" value="ECO:0007669"/>
    <property type="project" value="TreeGrafter"/>
</dbReference>
<dbReference type="InterPro" id="IPR027397">
    <property type="entry name" value="Catenin-bd_sf"/>
</dbReference>
<keyword evidence="6 12" id="KW-1133">Transmembrane helix</keyword>
<feature type="compositionally biased region" description="Basic and acidic residues" evidence="11">
    <location>
        <begin position="880"/>
        <end position="902"/>
    </location>
</feature>
<dbReference type="Ensembl" id="ENSCCRT00020079043.1">
    <property type="protein sequence ID" value="ENSCCRP00020071985.1"/>
    <property type="gene ID" value="ENSCCRG00020033647.1"/>
</dbReference>
<dbReference type="PRINTS" id="PR00205">
    <property type="entry name" value="CADHERIN"/>
</dbReference>
<dbReference type="InterPro" id="IPR039808">
    <property type="entry name" value="Cadherin"/>
</dbReference>
<dbReference type="PANTHER" id="PTHR24027:SF272">
    <property type="entry name" value="CADHERIN-24"/>
    <property type="match status" value="1"/>
</dbReference>
<evidence type="ECO:0000256" key="2">
    <source>
        <dbReference type="ARBA" id="ARBA00022692"/>
    </source>
</evidence>
<dbReference type="InterPro" id="IPR002126">
    <property type="entry name" value="Cadherin-like_dom"/>
</dbReference>
<feature type="compositionally biased region" description="Basic and acidic residues" evidence="11">
    <location>
        <begin position="20"/>
        <end position="30"/>
    </location>
</feature>
<evidence type="ECO:0000259" key="13">
    <source>
        <dbReference type="PROSITE" id="PS50268"/>
    </source>
</evidence>
<feature type="compositionally biased region" description="Basic and acidic residues" evidence="11">
    <location>
        <begin position="1027"/>
        <end position="1039"/>
    </location>
</feature>
<evidence type="ECO:0000256" key="8">
    <source>
        <dbReference type="PROSITE-ProRule" id="PRU00043"/>
    </source>
</evidence>
<evidence type="ECO:0000313" key="14">
    <source>
        <dbReference type="Ensembl" id="ENSCCRP00020071985.1"/>
    </source>
</evidence>
<keyword evidence="2 9" id="KW-0812">Transmembrane</keyword>
<organism evidence="14 15">
    <name type="scientific">Cyprinus carpio</name>
    <name type="common">Common carp</name>
    <dbReference type="NCBI Taxonomy" id="7962"/>
    <lineage>
        <taxon>Eukaryota</taxon>
        <taxon>Metazoa</taxon>
        <taxon>Chordata</taxon>
        <taxon>Craniata</taxon>
        <taxon>Vertebrata</taxon>
        <taxon>Euteleostomi</taxon>
        <taxon>Actinopterygii</taxon>
        <taxon>Neopterygii</taxon>
        <taxon>Teleostei</taxon>
        <taxon>Ostariophysi</taxon>
        <taxon>Cypriniformes</taxon>
        <taxon>Cyprinidae</taxon>
        <taxon>Cyprininae</taxon>
        <taxon>Cyprinus</taxon>
    </lineage>
</organism>
<dbReference type="GO" id="GO:0016342">
    <property type="term" value="C:catenin complex"/>
    <property type="evidence" value="ECO:0007669"/>
    <property type="project" value="TreeGrafter"/>
</dbReference>